<dbReference type="InterPro" id="IPR017941">
    <property type="entry name" value="Rieske_2Fe-2S"/>
</dbReference>
<organism evidence="6 7">
    <name type="scientific">Acuticoccus sediminis</name>
    <dbReference type="NCBI Taxonomy" id="2184697"/>
    <lineage>
        <taxon>Bacteria</taxon>
        <taxon>Pseudomonadati</taxon>
        <taxon>Pseudomonadota</taxon>
        <taxon>Alphaproteobacteria</taxon>
        <taxon>Hyphomicrobiales</taxon>
        <taxon>Amorphaceae</taxon>
        <taxon>Acuticoccus</taxon>
    </lineage>
</organism>
<dbReference type="EMBL" id="QHHQ01000008">
    <property type="protein sequence ID" value="RAH97699.1"/>
    <property type="molecule type" value="Genomic_DNA"/>
</dbReference>
<keyword evidence="2" id="KW-0479">Metal-binding</keyword>
<comment type="caution">
    <text evidence="6">The sequence shown here is derived from an EMBL/GenBank/DDBJ whole genome shotgun (WGS) entry which is preliminary data.</text>
</comment>
<gene>
    <name evidence="6" type="ORF">DLJ53_28035</name>
</gene>
<evidence type="ECO:0000256" key="1">
    <source>
        <dbReference type="ARBA" id="ARBA00022714"/>
    </source>
</evidence>
<dbReference type="GO" id="GO:0046872">
    <property type="term" value="F:metal ion binding"/>
    <property type="evidence" value="ECO:0007669"/>
    <property type="project" value="UniProtKB-KW"/>
</dbReference>
<reference evidence="6 7" key="1">
    <citation type="submission" date="2018-05" db="EMBL/GenBank/DDBJ databases">
        <title>Acuticoccus sediminis sp. nov., isolated from deep-sea sediment of Indian Ocean.</title>
        <authorList>
            <person name="Liu X."/>
            <person name="Lai Q."/>
            <person name="Du Y."/>
            <person name="Sun F."/>
            <person name="Zhang X."/>
            <person name="Wang S."/>
            <person name="Shao Z."/>
        </authorList>
    </citation>
    <scope>NUCLEOTIDE SEQUENCE [LARGE SCALE GENOMIC DNA]</scope>
    <source>
        <strain evidence="6 7">PTG4-2</strain>
    </source>
</reference>
<dbReference type="SUPFAM" id="SSF50022">
    <property type="entry name" value="ISP domain"/>
    <property type="match status" value="1"/>
</dbReference>
<evidence type="ECO:0000259" key="5">
    <source>
        <dbReference type="PROSITE" id="PS51296"/>
    </source>
</evidence>
<dbReference type="InterPro" id="IPR036922">
    <property type="entry name" value="Rieske_2Fe-2S_sf"/>
</dbReference>
<feature type="domain" description="Rieske" evidence="5">
    <location>
        <begin position="19"/>
        <end position="120"/>
    </location>
</feature>
<dbReference type="PROSITE" id="PS51296">
    <property type="entry name" value="RIESKE"/>
    <property type="match status" value="1"/>
</dbReference>
<proteinExistence type="predicted"/>
<dbReference type="Proteomes" id="UP000249590">
    <property type="component" value="Unassembled WGS sequence"/>
</dbReference>
<dbReference type="Gene3D" id="2.102.10.10">
    <property type="entry name" value="Rieske [2Fe-2S] iron-sulphur domain"/>
    <property type="match status" value="1"/>
</dbReference>
<dbReference type="OrthoDB" id="9794175at2"/>
<dbReference type="GO" id="GO:0051537">
    <property type="term" value="F:2 iron, 2 sulfur cluster binding"/>
    <property type="evidence" value="ECO:0007669"/>
    <property type="project" value="UniProtKB-KW"/>
</dbReference>
<keyword evidence="3" id="KW-0408">Iron</keyword>
<keyword evidence="4" id="KW-0411">Iron-sulfur</keyword>
<accession>A0A8B2NFM6</accession>
<evidence type="ECO:0000256" key="3">
    <source>
        <dbReference type="ARBA" id="ARBA00023004"/>
    </source>
</evidence>
<evidence type="ECO:0000256" key="4">
    <source>
        <dbReference type="ARBA" id="ARBA00023014"/>
    </source>
</evidence>
<evidence type="ECO:0000313" key="7">
    <source>
        <dbReference type="Proteomes" id="UP000249590"/>
    </source>
</evidence>
<name>A0A8B2NFM6_9HYPH</name>
<dbReference type="Pfam" id="PF00355">
    <property type="entry name" value="Rieske"/>
    <property type="match status" value="1"/>
</dbReference>
<keyword evidence="1" id="KW-0001">2Fe-2S</keyword>
<dbReference type="AlphaFoldDB" id="A0A8B2NFM6"/>
<keyword evidence="7" id="KW-1185">Reference proteome</keyword>
<sequence>MDGEAWRAYASAPPDGTPVIAASEVETVRSVPVVSPRGEFPLLLVRVGTAVAAYVNACPHQYLPLDYRGPQILSADGARLLCTSHGAQYDAATGEGVAGVGLGCSLDPVPVHTDADGLLRFGRA</sequence>
<evidence type="ECO:0000256" key="2">
    <source>
        <dbReference type="ARBA" id="ARBA00022723"/>
    </source>
</evidence>
<protein>
    <submittedName>
        <fullName evidence="6">(2Fe-2S)-binding protein</fullName>
    </submittedName>
</protein>
<evidence type="ECO:0000313" key="6">
    <source>
        <dbReference type="EMBL" id="RAH97699.1"/>
    </source>
</evidence>